<dbReference type="GO" id="GO:0003700">
    <property type="term" value="F:DNA-binding transcription factor activity"/>
    <property type="evidence" value="ECO:0007669"/>
    <property type="project" value="InterPro"/>
</dbReference>
<dbReference type="PANTHER" id="PTHR43280:SF28">
    <property type="entry name" value="HTH-TYPE TRANSCRIPTIONAL ACTIVATOR RHAS"/>
    <property type="match status" value="1"/>
</dbReference>
<keyword evidence="6" id="KW-0238">DNA-binding</keyword>
<evidence type="ECO:0000256" key="3">
    <source>
        <dbReference type="ARBA" id="ARBA00022692"/>
    </source>
</evidence>
<keyword evidence="3 9" id="KW-0812">Transmembrane</keyword>
<dbReference type="InterPro" id="IPR018062">
    <property type="entry name" value="HTH_AraC-typ_CS"/>
</dbReference>
<evidence type="ECO:0000256" key="5">
    <source>
        <dbReference type="ARBA" id="ARBA00023015"/>
    </source>
</evidence>
<dbReference type="GO" id="GO:0005886">
    <property type="term" value="C:plasma membrane"/>
    <property type="evidence" value="ECO:0007669"/>
    <property type="project" value="UniProtKB-SubCell"/>
</dbReference>
<evidence type="ECO:0000256" key="1">
    <source>
        <dbReference type="ARBA" id="ARBA00004651"/>
    </source>
</evidence>
<organism evidence="11 12">
    <name type="scientific">Clostridium estertheticum subsp. estertheticum</name>
    <dbReference type="NCBI Taxonomy" id="1552"/>
    <lineage>
        <taxon>Bacteria</taxon>
        <taxon>Bacillati</taxon>
        <taxon>Bacillota</taxon>
        <taxon>Clostridia</taxon>
        <taxon>Eubacteriales</taxon>
        <taxon>Clostridiaceae</taxon>
        <taxon>Clostridium</taxon>
    </lineage>
</organism>
<dbReference type="Proteomes" id="UP000182569">
    <property type="component" value="Chromosome"/>
</dbReference>
<dbReference type="PANTHER" id="PTHR43280">
    <property type="entry name" value="ARAC-FAMILY TRANSCRIPTIONAL REGULATOR"/>
    <property type="match status" value="1"/>
</dbReference>
<dbReference type="InterPro" id="IPR033479">
    <property type="entry name" value="dCache_1"/>
</dbReference>
<dbReference type="Gene3D" id="1.10.10.60">
    <property type="entry name" value="Homeodomain-like"/>
    <property type="match status" value="2"/>
</dbReference>
<protein>
    <recommendedName>
        <fullName evidence="10">HTH araC/xylS-type domain-containing protein</fullName>
    </recommendedName>
</protein>
<evidence type="ECO:0000256" key="9">
    <source>
        <dbReference type="SAM" id="Phobius"/>
    </source>
</evidence>
<keyword evidence="12" id="KW-1185">Reference proteome</keyword>
<sequence>MKKISVNRFPMIVKFFFAFTLFLVIPLIITGIIFNYTMISYSENEIGSTAEINLKTVNNISVLFSTSILKDVARISQSDVLNNLSTVKNYNSIKSDANNVVKVTQVYTLLNEILASNYRITTIYVYIDGADYIITSNRGTVEMSKFNDVQWIKPYKEARSINLEPHWIGNRIISDRNPKTDVLQNENSNTAPVISYVYPLAPINSKVDGAIVVNMYEDELSKLINNRDLSGDGYIYITDTKGNIISHKNKSLVRTNISSTKYVKNILSFDKVSGYMIDNVDNEKKVITYYKSQFNDWIYVGIYPLANLMEKANKLSTKIILIIIFIIVLGLGFCYIVAKRLYNPLNKLVQDVKARNKWTDLKEDEMKLLSNAFSAMAREEDTMYGILENNKKDLKQGYILDLLKGNLQKYINSENQVEYDFFYENFICAIIAIDRFDEFLAKYPQEQQYYLKMLIINVCEGVINKTYANASVLFDVSKIAVIINMEVFSKDGTYKIVEELFKEVQGEILKVMDNTISVGIGECHSEKTGITLSYFEANEAIKRKILYGYGSVIKWKSSLRKDYKYFYPYNIEKHIFNYLNAGSMVDIDKEVKTMIEEIKAMEEISYDNITQIFNQLVGSTIKYLVDDNTNISYIYGSGYNIYQKLSSKETLEDIGLLLQDFYSRIILYKKKSTNESLEYMDIIEGYIKSNYHKDIDFEGMARYIGISYSYIRKIFKENTGKTIIEYTNRLRINEAKIHLRDTDKSLPEIASCIGYNNDQSLSRFFKKYEGITPGEYRTLNIKNCAK</sequence>
<dbReference type="RefSeq" id="WP_071612406.1">
    <property type="nucleotide sequence ID" value="NZ_CP015756.1"/>
</dbReference>
<evidence type="ECO:0000256" key="8">
    <source>
        <dbReference type="ARBA" id="ARBA00023163"/>
    </source>
</evidence>
<dbReference type="Pfam" id="PF02743">
    <property type="entry name" value="dCache_1"/>
    <property type="match status" value="1"/>
</dbReference>
<feature type="transmembrane region" description="Helical" evidence="9">
    <location>
        <begin position="319"/>
        <end position="338"/>
    </location>
</feature>
<evidence type="ECO:0000256" key="6">
    <source>
        <dbReference type="ARBA" id="ARBA00023125"/>
    </source>
</evidence>
<feature type="domain" description="HTH araC/xylS-type" evidence="10">
    <location>
        <begin position="681"/>
        <end position="779"/>
    </location>
</feature>
<dbReference type="PROSITE" id="PS01124">
    <property type="entry name" value="HTH_ARAC_FAMILY_2"/>
    <property type="match status" value="1"/>
</dbReference>
<evidence type="ECO:0000256" key="7">
    <source>
        <dbReference type="ARBA" id="ARBA00023136"/>
    </source>
</evidence>
<dbReference type="Gene3D" id="3.30.450.20">
    <property type="entry name" value="PAS domain"/>
    <property type="match status" value="1"/>
</dbReference>
<reference evidence="12" key="1">
    <citation type="journal article" date="2016" name="Front. Microbiol.">
        <title>Complete Genome Sequence of Clostridium estertheticum DSM 8809, a Microbe Identified in Spoiled Vacuum Packed Beef.</title>
        <authorList>
            <person name="Yu Z."/>
            <person name="Gunn L."/>
            <person name="Brennan E."/>
            <person name="Reid R."/>
            <person name="Wall P.G."/>
            <person name="Gaora O.P."/>
            <person name="Hurley D."/>
            <person name="Bolton D."/>
            <person name="Fanning S."/>
        </authorList>
    </citation>
    <scope>NUCLEOTIDE SEQUENCE [LARGE SCALE GENOMIC DNA]</scope>
    <source>
        <strain evidence="12">DSM 8809</strain>
    </source>
</reference>
<accession>A0A1J0GFG8</accession>
<name>A0A1J0GFG8_9CLOT</name>
<evidence type="ECO:0000313" key="11">
    <source>
        <dbReference type="EMBL" id="APC40113.1"/>
    </source>
</evidence>
<evidence type="ECO:0000259" key="10">
    <source>
        <dbReference type="PROSITE" id="PS01124"/>
    </source>
</evidence>
<evidence type="ECO:0000256" key="2">
    <source>
        <dbReference type="ARBA" id="ARBA00022475"/>
    </source>
</evidence>
<gene>
    <name evidence="11" type="ORF">A7L45_08545</name>
</gene>
<dbReference type="CDD" id="cd12912">
    <property type="entry name" value="PDC2_MCP_like"/>
    <property type="match status" value="1"/>
</dbReference>
<dbReference type="EMBL" id="CP015756">
    <property type="protein sequence ID" value="APC40113.1"/>
    <property type="molecule type" value="Genomic_DNA"/>
</dbReference>
<keyword evidence="4 9" id="KW-1133">Transmembrane helix</keyword>
<evidence type="ECO:0000256" key="4">
    <source>
        <dbReference type="ARBA" id="ARBA00022989"/>
    </source>
</evidence>
<dbReference type="SMART" id="SM00342">
    <property type="entry name" value="HTH_ARAC"/>
    <property type="match status" value="1"/>
</dbReference>
<dbReference type="GO" id="GO:0043565">
    <property type="term" value="F:sequence-specific DNA binding"/>
    <property type="evidence" value="ECO:0007669"/>
    <property type="project" value="InterPro"/>
</dbReference>
<keyword evidence="2" id="KW-1003">Cell membrane</keyword>
<evidence type="ECO:0000313" key="12">
    <source>
        <dbReference type="Proteomes" id="UP000182569"/>
    </source>
</evidence>
<dbReference type="KEGG" id="ceu:A7L45_08545"/>
<keyword evidence="5" id="KW-0805">Transcription regulation</keyword>
<dbReference type="STRING" id="1552.A7L45_08545"/>
<dbReference type="InterPro" id="IPR018060">
    <property type="entry name" value="HTH_AraC"/>
</dbReference>
<dbReference type="Pfam" id="PF12833">
    <property type="entry name" value="HTH_18"/>
    <property type="match status" value="1"/>
</dbReference>
<feature type="transmembrane region" description="Helical" evidence="9">
    <location>
        <begin position="12"/>
        <end position="34"/>
    </location>
</feature>
<dbReference type="PROSITE" id="PS00041">
    <property type="entry name" value="HTH_ARAC_FAMILY_1"/>
    <property type="match status" value="1"/>
</dbReference>
<dbReference type="AlphaFoldDB" id="A0A1J0GFG8"/>
<dbReference type="InterPro" id="IPR009057">
    <property type="entry name" value="Homeodomain-like_sf"/>
</dbReference>
<keyword evidence="7 9" id="KW-0472">Membrane</keyword>
<comment type="subcellular location">
    <subcellularLocation>
        <location evidence="1">Cell membrane</location>
        <topology evidence="1">Multi-pass membrane protein</topology>
    </subcellularLocation>
</comment>
<proteinExistence type="predicted"/>
<dbReference type="SUPFAM" id="SSF46689">
    <property type="entry name" value="Homeodomain-like"/>
    <property type="match status" value="2"/>
</dbReference>
<keyword evidence="8" id="KW-0804">Transcription</keyword>